<dbReference type="RefSeq" id="WP_055103524.1">
    <property type="nucleotide sequence ID" value="NZ_LLWH01000178.1"/>
</dbReference>
<dbReference type="EMBL" id="LLWH01000178">
    <property type="protein sequence ID" value="KQB53015.1"/>
    <property type="molecule type" value="Genomic_DNA"/>
</dbReference>
<evidence type="ECO:0000313" key="1">
    <source>
        <dbReference type="EMBL" id="KQB53015.1"/>
    </source>
</evidence>
<protein>
    <submittedName>
        <fullName evidence="1">Uncharacterized protein</fullName>
    </submittedName>
</protein>
<comment type="caution">
    <text evidence="1">The sequence shown here is derived from an EMBL/GenBank/DDBJ whole genome shotgun (WGS) entry which is preliminary data.</text>
</comment>
<evidence type="ECO:0000313" key="2">
    <source>
        <dbReference type="Proteomes" id="UP000050342"/>
    </source>
</evidence>
<accession>A0A0Q0WZY8</accession>
<sequence length="496" mass="56189">MAVFAETRSYLSFGAVPKGAKRSVLWPVLVHRVLYPEAKRPQLNLFQRAVLGLIRARTTQPETIAELTGLHQNLINLILVQGVTDGWLVDGAGALTSKGEKTLDDEAVDDGNLKSGYLLQDTLTGKFWPRLIAEFNQMEPRDPLARYPEFTDERKTGHTIKPFMIKSGKSGLPALDHDLLMLAYRDYREDYRASQQLDQGSWLPKQISLQGGQRLDDAPQSARVLVWITGDASGVELWSVRDPFELRENAWWLQSTLRQMIDSDANLLARLEPLVGIPRADSQTVAQWLEALRKQVELQVLVEFPWVERQPDIKRHLAALLVRKEKLHQGDAHNQELDAALMECQKLLEVIMQWLIRTYPADVGQLPKLNRLDQKLNQQILSALQIPAFTQDVIRQLARQRIDQVISACSRPESSLKALTFAAAIGTLNAPQHPLKVLGDRDLELSRLLDLADLRNRSSHAQSSFTGRQTTQLTRQMTLDSIQYALSFTACFKEWM</sequence>
<dbReference type="STRING" id="1563157.AQS70_12095"/>
<name>A0A0Q0WZY8_9PSED</name>
<dbReference type="OrthoDB" id="3312272at2"/>
<keyword evidence="2" id="KW-1185">Reference proteome</keyword>
<dbReference type="AlphaFoldDB" id="A0A0Q0WZY8"/>
<gene>
    <name evidence="1" type="ORF">AQS70_12095</name>
</gene>
<dbReference type="Proteomes" id="UP000050342">
    <property type="component" value="Unassembled WGS sequence"/>
</dbReference>
<organism evidence="1 2">
    <name type="scientific">Pseudomonas endophytica</name>
    <dbReference type="NCBI Taxonomy" id="1563157"/>
    <lineage>
        <taxon>Bacteria</taxon>
        <taxon>Pseudomonadati</taxon>
        <taxon>Pseudomonadota</taxon>
        <taxon>Gammaproteobacteria</taxon>
        <taxon>Pseudomonadales</taxon>
        <taxon>Pseudomonadaceae</taxon>
        <taxon>Pseudomonas</taxon>
    </lineage>
</organism>
<proteinExistence type="predicted"/>
<reference evidence="1 2" key="1">
    <citation type="submission" date="2015-10" db="EMBL/GenBank/DDBJ databases">
        <title>Pseudomonas helleri sp. nov. and Pseudomonas weihenstephanensis sp. nov., isolated from raw cows milk.</title>
        <authorList>
            <person name="Von Neubeck M."/>
            <person name="Huptas C."/>
            <person name="Wenning M."/>
            <person name="Scherer S."/>
        </authorList>
    </citation>
    <scope>NUCLEOTIDE SEQUENCE [LARGE SCALE GENOMIC DNA]</scope>
    <source>
        <strain evidence="1 2">BSTT44</strain>
    </source>
</reference>